<dbReference type="GO" id="GO:0016747">
    <property type="term" value="F:acyltransferase activity, transferring groups other than amino-acyl groups"/>
    <property type="evidence" value="ECO:0007669"/>
    <property type="project" value="InterPro"/>
</dbReference>
<dbReference type="PROSITE" id="PS51186">
    <property type="entry name" value="GNAT"/>
    <property type="match status" value="1"/>
</dbReference>
<dbReference type="InterPro" id="IPR000182">
    <property type="entry name" value="GNAT_dom"/>
</dbReference>
<sequence>MTPPAAEQKSGKSGGAPVSVRPLDESDLDRADEIFRTAFGTFLGVPDPLETFGTVDYVRTRWEADPRAAFAATVDGELAGSNFATDWGSVGFFGPLTVRPDLWDQGIGRRLMEPVMDCFDAWGNRHLGLFTFSHSAKHLELYRRYGFWPRFLTAIMKKQVTDGAAVPGRMLYGELPAAGQPEALSLCRALTGSVYEGLSLEREIVAVHAQGLGDTILLAGAGSELDGLAVCHCGAGSEAGTDVCFVKFGAVRPGPEAGDRFERLLDACEGLAAERGLGALDAGTNLSRPDAYRLMIDRGFRTWLQGVTMHRPNEPGYSHPDAYVIDDWR</sequence>
<gene>
    <name evidence="5" type="ORF">GUY60_32305</name>
</gene>
<reference evidence="5" key="1">
    <citation type="submission" date="2020-01" db="EMBL/GenBank/DDBJ databases">
        <title>Whole-genome analyses of novel actinobacteria.</title>
        <authorList>
            <person name="Sahin N."/>
        </authorList>
    </citation>
    <scope>NUCLEOTIDE SEQUENCE</scope>
    <source>
        <strain evidence="5">YC537</strain>
    </source>
</reference>
<accession>A0A964UV64</accession>
<name>A0A964UV64_9ACTN</name>
<evidence type="ECO:0000313" key="6">
    <source>
        <dbReference type="Proteomes" id="UP000598297"/>
    </source>
</evidence>
<dbReference type="RefSeq" id="WP_161704363.1">
    <property type="nucleotide sequence ID" value="NZ_JAAAHS010000410.1"/>
</dbReference>
<evidence type="ECO:0000256" key="2">
    <source>
        <dbReference type="ARBA" id="ARBA00023315"/>
    </source>
</evidence>
<keyword evidence="6" id="KW-1185">Reference proteome</keyword>
<dbReference type="Proteomes" id="UP000598297">
    <property type="component" value="Unassembled WGS sequence"/>
</dbReference>
<evidence type="ECO:0000256" key="1">
    <source>
        <dbReference type="ARBA" id="ARBA00022679"/>
    </source>
</evidence>
<keyword evidence="2" id="KW-0012">Acyltransferase</keyword>
<dbReference type="Gene3D" id="3.40.630.30">
    <property type="match status" value="1"/>
</dbReference>
<dbReference type="PANTHER" id="PTHR43877">
    <property type="entry name" value="AMINOALKYLPHOSPHONATE N-ACETYLTRANSFERASE-RELATED-RELATED"/>
    <property type="match status" value="1"/>
</dbReference>
<dbReference type="InterPro" id="IPR016181">
    <property type="entry name" value="Acyl_CoA_acyltransferase"/>
</dbReference>
<keyword evidence="1" id="KW-0808">Transferase</keyword>
<evidence type="ECO:0000259" key="4">
    <source>
        <dbReference type="PROSITE" id="PS51186"/>
    </source>
</evidence>
<dbReference type="Pfam" id="PF00583">
    <property type="entry name" value="Acetyltransf_1"/>
    <property type="match status" value="1"/>
</dbReference>
<dbReference type="OrthoDB" id="4564569at2"/>
<evidence type="ECO:0000256" key="3">
    <source>
        <dbReference type="SAM" id="MobiDB-lite"/>
    </source>
</evidence>
<dbReference type="CDD" id="cd04301">
    <property type="entry name" value="NAT_SF"/>
    <property type="match status" value="1"/>
</dbReference>
<dbReference type="InterPro" id="IPR050832">
    <property type="entry name" value="Bact_Acetyltransf"/>
</dbReference>
<proteinExistence type="predicted"/>
<feature type="region of interest" description="Disordered" evidence="3">
    <location>
        <begin position="1"/>
        <end position="23"/>
    </location>
</feature>
<dbReference type="SUPFAM" id="SSF55729">
    <property type="entry name" value="Acyl-CoA N-acyltransferases (Nat)"/>
    <property type="match status" value="1"/>
</dbReference>
<evidence type="ECO:0000313" key="5">
    <source>
        <dbReference type="EMBL" id="NBE56039.1"/>
    </source>
</evidence>
<feature type="domain" description="N-acetyltransferase" evidence="4">
    <location>
        <begin position="18"/>
        <end position="161"/>
    </location>
</feature>
<organism evidence="5 6">
    <name type="scientific">Streptomyces boluensis</name>
    <dbReference type="NCBI Taxonomy" id="1775135"/>
    <lineage>
        <taxon>Bacteria</taxon>
        <taxon>Bacillati</taxon>
        <taxon>Actinomycetota</taxon>
        <taxon>Actinomycetes</taxon>
        <taxon>Kitasatosporales</taxon>
        <taxon>Streptomycetaceae</taxon>
        <taxon>Streptomyces</taxon>
    </lineage>
</organism>
<dbReference type="AlphaFoldDB" id="A0A964UV64"/>
<protein>
    <submittedName>
        <fullName evidence="5">GNAT family N-acetyltransferase</fullName>
    </submittedName>
</protein>
<dbReference type="EMBL" id="JAAAHS010000410">
    <property type="protein sequence ID" value="NBE56039.1"/>
    <property type="molecule type" value="Genomic_DNA"/>
</dbReference>
<comment type="caution">
    <text evidence="5">The sequence shown here is derived from an EMBL/GenBank/DDBJ whole genome shotgun (WGS) entry which is preliminary data.</text>
</comment>